<dbReference type="GO" id="GO:0016787">
    <property type="term" value="F:hydrolase activity"/>
    <property type="evidence" value="ECO:0007669"/>
    <property type="project" value="UniProtKB-KW"/>
</dbReference>
<keyword evidence="6" id="KW-1185">Reference proteome</keyword>
<dbReference type="InterPro" id="IPR029058">
    <property type="entry name" value="AB_hydrolase_fold"/>
</dbReference>
<dbReference type="EMBL" id="LN831790">
    <property type="protein sequence ID" value="CQR60337.1"/>
    <property type="molecule type" value="Genomic_DNA"/>
</dbReference>
<proteinExistence type="predicted"/>
<evidence type="ECO:0000259" key="2">
    <source>
        <dbReference type="Pfam" id="PF20434"/>
    </source>
</evidence>
<accession>A0A0F7VS79</accession>
<dbReference type="Proteomes" id="UP000037274">
    <property type="component" value="Unassembled WGS sequence"/>
</dbReference>
<dbReference type="AlphaFoldDB" id="A0A0F7VS79"/>
<gene>
    <name evidence="3" type="primary">sle_08740</name>
    <name evidence="4" type="ORF">ACH49_20950</name>
</gene>
<evidence type="ECO:0000256" key="1">
    <source>
        <dbReference type="ARBA" id="ARBA00022801"/>
    </source>
</evidence>
<dbReference type="InterPro" id="IPR049492">
    <property type="entry name" value="BD-FAE-like_dom"/>
</dbReference>
<dbReference type="PANTHER" id="PTHR48081:SF13">
    <property type="entry name" value="ALPHA_BETA HYDROLASE"/>
    <property type="match status" value="1"/>
</dbReference>
<organism evidence="3 5">
    <name type="scientific">Streptomyces leeuwenhoekii</name>
    <dbReference type="NCBI Taxonomy" id="1437453"/>
    <lineage>
        <taxon>Bacteria</taxon>
        <taxon>Bacillati</taxon>
        <taxon>Actinomycetota</taxon>
        <taxon>Actinomycetes</taxon>
        <taxon>Kitasatosporales</taxon>
        <taxon>Streptomycetaceae</taxon>
        <taxon>Streptomyces</taxon>
    </lineage>
</organism>
<keyword evidence="1" id="KW-0378">Hydrolase</keyword>
<evidence type="ECO:0000313" key="3">
    <source>
        <dbReference type="EMBL" id="CQR60337.1"/>
    </source>
</evidence>
<reference evidence="3 5" key="1">
    <citation type="submission" date="2015-02" db="EMBL/GenBank/DDBJ databases">
        <authorList>
            <person name="Gomez-Escribano P.J."/>
        </authorList>
    </citation>
    <scope>NUCLEOTIDE SEQUENCE [LARGE SCALE GENOMIC DNA]</scope>
    <source>
        <strain evidence="3">C34</strain>
        <strain evidence="5">C34 (DSM 42122 / NRRL B-24963)</strain>
    </source>
</reference>
<dbReference type="SUPFAM" id="SSF53474">
    <property type="entry name" value="alpha/beta-Hydrolases"/>
    <property type="match status" value="1"/>
</dbReference>
<reference evidence="4 6" key="2">
    <citation type="submission" date="2015-06" db="EMBL/GenBank/DDBJ databases">
        <title>Draft genome sequence of Streptomyces leeuwenhoekii C58, which produces the novel lasso peptide, chaxapeptin.</title>
        <authorList>
            <person name="Yi Y."/>
            <person name="Hai D."/>
            <person name="Jaspars M."/>
            <person name="Sheng H."/>
            <person name="Rateb M.E."/>
            <person name="Bull A."/>
            <person name="Goodfellow M."/>
            <person name="Asenjo J.A."/>
            <person name="Ebel R."/>
        </authorList>
    </citation>
    <scope>NUCLEOTIDE SEQUENCE [LARGE SCALE GENOMIC DNA]</scope>
    <source>
        <strain evidence="4 6">C58</strain>
    </source>
</reference>
<evidence type="ECO:0000313" key="4">
    <source>
        <dbReference type="EMBL" id="KMS76654.1"/>
    </source>
</evidence>
<dbReference type="Pfam" id="PF20434">
    <property type="entry name" value="BD-FAE"/>
    <property type="match status" value="1"/>
</dbReference>
<dbReference type="PANTHER" id="PTHR48081">
    <property type="entry name" value="AB HYDROLASE SUPERFAMILY PROTEIN C4A8.06C"/>
    <property type="match status" value="1"/>
</dbReference>
<dbReference type="InterPro" id="IPR050300">
    <property type="entry name" value="GDXG_lipolytic_enzyme"/>
</dbReference>
<dbReference type="PATRIC" id="fig|1437453.5.peg.6266"/>
<evidence type="ECO:0000313" key="5">
    <source>
        <dbReference type="Proteomes" id="UP000035016"/>
    </source>
</evidence>
<protein>
    <submittedName>
        <fullName evidence="3">Lipase</fullName>
    </submittedName>
</protein>
<feature type="domain" description="BD-FAE-like" evidence="2">
    <location>
        <begin position="50"/>
        <end position="243"/>
    </location>
</feature>
<dbReference type="EMBL" id="LFEH01000083">
    <property type="protein sequence ID" value="KMS76654.1"/>
    <property type="molecule type" value="Genomic_DNA"/>
</dbReference>
<evidence type="ECO:0000313" key="6">
    <source>
        <dbReference type="Proteomes" id="UP000037274"/>
    </source>
</evidence>
<dbReference type="RefSeq" id="WP_047121536.1">
    <property type="nucleotide sequence ID" value="NZ_AZSD01000103.1"/>
</dbReference>
<dbReference type="Proteomes" id="UP000035016">
    <property type="component" value="Chromosome Chromosome"/>
</dbReference>
<dbReference type="KEGG" id="sle:sle_08740"/>
<name>A0A0F7VS79_STRLW</name>
<dbReference type="Gene3D" id="3.40.50.1820">
    <property type="entry name" value="alpha/beta hydrolase"/>
    <property type="match status" value="1"/>
</dbReference>
<sequence length="298" mass="31015">MPPHPDLAAFLAPPDPAVLPLPPAARPAEGIRLLRAVPYAVRDGSRPLELDLWLPEEPAGGPLPVLVFVHGGAWRTGLRDDAGPRLRAWRPGPFARLARAGFAVVCPDYRLSGEAVFPAPLDDLTEMLGWLRVRAAELGLAADRVVTWGESAGGHLAALLALTAGPAVSGCVVWYGAADLTAAPPRTPEAALIGAPAADAPERARAASPVARVTADAPPFLILHGTRDTVIPVTQGRALAAALRAAGAEADFRPVPGADHLWIGAAEEDVARVFAATLEFARAAVSPRTTPEAGSRVR</sequence>